<evidence type="ECO:0000256" key="8">
    <source>
        <dbReference type="ARBA" id="ARBA00023136"/>
    </source>
</evidence>
<evidence type="ECO:0000256" key="3">
    <source>
        <dbReference type="ARBA" id="ARBA00022475"/>
    </source>
</evidence>
<evidence type="ECO:0000256" key="1">
    <source>
        <dbReference type="ARBA" id="ARBA00004377"/>
    </source>
</evidence>
<proteinExistence type="predicted"/>
<dbReference type="RefSeq" id="WP_345317251.1">
    <property type="nucleotide sequence ID" value="NZ_BAABLF010000014.1"/>
</dbReference>
<organism evidence="12 13">
    <name type="scientific">Ferrimonas gelatinilytica</name>
    <dbReference type="NCBI Taxonomy" id="1255257"/>
    <lineage>
        <taxon>Bacteria</taxon>
        <taxon>Pseudomonadati</taxon>
        <taxon>Pseudomonadota</taxon>
        <taxon>Gammaproteobacteria</taxon>
        <taxon>Alteromonadales</taxon>
        <taxon>Ferrimonadaceae</taxon>
        <taxon>Ferrimonas</taxon>
    </lineage>
</organism>
<evidence type="ECO:0000256" key="7">
    <source>
        <dbReference type="ARBA" id="ARBA00022989"/>
    </source>
</evidence>
<evidence type="ECO:0000256" key="6">
    <source>
        <dbReference type="ARBA" id="ARBA00022692"/>
    </source>
</evidence>
<dbReference type="PRINTS" id="PR00885">
    <property type="entry name" value="BCTERIALGSPH"/>
</dbReference>
<comment type="subcellular location">
    <subcellularLocation>
        <location evidence="1">Cell inner membrane</location>
        <topology evidence="1">Single-pass membrane protein</topology>
    </subcellularLocation>
</comment>
<evidence type="ECO:0000313" key="13">
    <source>
        <dbReference type="Proteomes" id="UP001501600"/>
    </source>
</evidence>
<evidence type="ECO:0000256" key="10">
    <source>
        <dbReference type="SAM" id="MobiDB-lite"/>
    </source>
</evidence>
<dbReference type="InterPro" id="IPR002416">
    <property type="entry name" value="T2SS_protein-GspH"/>
</dbReference>
<evidence type="ECO:0000313" key="12">
    <source>
        <dbReference type="EMBL" id="GAA5193008.1"/>
    </source>
</evidence>
<evidence type="ECO:0000256" key="5">
    <source>
        <dbReference type="ARBA" id="ARBA00022519"/>
    </source>
</evidence>
<dbReference type="Gene3D" id="3.55.40.10">
    <property type="entry name" value="minor pseudopilin epsh domain"/>
    <property type="match status" value="1"/>
</dbReference>
<evidence type="ECO:0000256" key="2">
    <source>
        <dbReference type="ARBA" id="ARBA00021549"/>
    </source>
</evidence>
<keyword evidence="6 11" id="KW-0812">Transmembrane</keyword>
<dbReference type="InterPro" id="IPR049875">
    <property type="entry name" value="TypeII_GspH"/>
</dbReference>
<feature type="compositionally biased region" description="Acidic residues" evidence="10">
    <location>
        <begin position="134"/>
        <end position="147"/>
    </location>
</feature>
<gene>
    <name evidence="12" type="primary">gspH</name>
    <name evidence="12" type="ORF">GCM10025772_23470</name>
</gene>
<dbReference type="SUPFAM" id="SSF54523">
    <property type="entry name" value="Pili subunits"/>
    <property type="match status" value="1"/>
</dbReference>
<reference evidence="13" key="1">
    <citation type="journal article" date="2019" name="Int. J. Syst. Evol. Microbiol.">
        <title>The Global Catalogue of Microorganisms (GCM) 10K type strain sequencing project: providing services to taxonomists for standard genome sequencing and annotation.</title>
        <authorList>
            <consortium name="The Broad Institute Genomics Platform"/>
            <consortium name="The Broad Institute Genome Sequencing Center for Infectious Disease"/>
            <person name="Wu L."/>
            <person name="Ma J."/>
        </authorList>
    </citation>
    <scope>NUCLEOTIDE SEQUENCE [LARGE SCALE GENOMIC DNA]</scope>
    <source>
        <strain evidence="13">JCM 18720</strain>
    </source>
</reference>
<accession>A0ABP9SBI4</accession>
<protein>
    <recommendedName>
        <fullName evidence="2">Type II secretion system protein H</fullName>
    </recommendedName>
    <alternativeName>
        <fullName evidence="9">General secretion pathway protein H</fullName>
    </alternativeName>
</protein>
<keyword evidence="13" id="KW-1185">Reference proteome</keyword>
<feature type="transmembrane region" description="Helical" evidence="11">
    <location>
        <begin position="20"/>
        <end position="42"/>
    </location>
</feature>
<dbReference type="InterPro" id="IPR012902">
    <property type="entry name" value="N_methyl_site"/>
</dbReference>
<dbReference type="Proteomes" id="UP001501600">
    <property type="component" value="Unassembled WGS sequence"/>
</dbReference>
<dbReference type="PROSITE" id="PS00409">
    <property type="entry name" value="PROKAR_NTER_METHYL"/>
    <property type="match status" value="1"/>
</dbReference>
<dbReference type="InterPro" id="IPR045584">
    <property type="entry name" value="Pilin-like"/>
</dbReference>
<comment type="caution">
    <text evidence="12">The sequence shown here is derived from an EMBL/GenBank/DDBJ whole genome shotgun (WGS) entry which is preliminary data.</text>
</comment>
<dbReference type="Pfam" id="PF07963">
    <property type="entry name" value="N_methyl"/>
    <property type="match status" value="1"/>
</dbReference>
<sequence>MSGVQPFSSVKAPRQRGFTLLEMLLVVLLIGVMAGSVSLIFGGDARREAMIKSGDEFRVVVSTALEEAALSGELVGVVVEPDHYFFARWNLDDEAWEEHRGDRLYRQRTLPEGIEMTLELEGLPLVQEDEEEASEFGLDESLFEPDEEEKRKRPDPQLLLLPSGEMTAFVLEFDAIGGERIEGVDLVGDMLGRIAWRHDLEAQ</sequence>
<keyword evidence="5" id="KW-0997">Cell inner membrane</keyword>
<keyword evidence="4" id="KW-0488">Methylation</keyword>
<dbReference type="NCBIfam" id="TIGR02532">
    <property type="entry name" value="IV_pilin_GFxxxE"/>
    <property type="match status" value="1"/>
</dbReference>
<dbReference type="NCBIfam" id="TIGR01708">
    <property type="entry name" value="typeII_sec_gspH"/>
    <property type="match status" value="1"/>
</dbReference>
<name>A0ABP9SBI4_9GAMM</name>
<keyword evidence="3" id="KW-1003">Cell membrane</keyword>
<keyword evidence="7 11" id="KW-1133">Transmembrane helix</keyword>
<keyword evidence="8 11" id="KW-0472">Membrane</keyword>
<evidence type="ECO:0000256" key="9">
    <source>
        <dbReference type="ARBA" id="ARBA00030775"/>
    </source>
</evidence>
<evidence type="ECO:0000256" key="4">
    <source>
        <dbReference type="ARBA" id="ARBA00022481"/>
    </source>
</evidence>
<feature type="region of interest" description="Disordered" evidence="10">
    <location>
        <begin position="134"/>
        <end position="156"/>
    </location>
</feature>
<evidence type="ECO:0000256" key="11">
    <source>
        <dbReference type="SAM" id="Phobius"/>
    </source>
</evidence>
<dbReference type="EMBL" id="BAABLF010000014">
    <property type="protein sequence ID" value="GAA5193008.1"/>
    <property type="molecule type" value="Genomic_DNA"/>
</dbReference>